<feature type="region of interest" description="Disordered" evidence="8">
    <location>
        <begin position="1"/>
        <end position="103"/>
    </location>
</feature>
<keyword evidence="5 9" id="KW-1133">Transmembrane helix</keyword>
<feature type="domain" description="Cation efflux protein transmembrane" evidence="10">
    <location>
        <begin position="109"/>
        <end position="302"/>
    </location>
</feature>
<dbReference type="Gene3D" id="1.20.1510.10">
    <property type="entry name" value="Cation efflux protein transmembrane domain"/>
    <property type="match status" value="1"/>
</dbReference>
<feature type="compositionally biased region" description="Basic residues" evidence="8">
    <location>
        <begin position="73"/>
        <end position="95"/>
    </location>
</feature>
<dbReference type="PANTHER" id="PTHR11562:SF17">
    <property type="entry name" value="RE54080P-RELATED"/>
    <property type="match status" value="1"/>
</dbReference>
<evidence type="ECO:0000256" key="1">
    <source>
        <dbReference type="ARBA" id="ARBA00004141"/>
    </source>
</evidence>
<feature type="transmembrane region" description="Helical" evidence="9">
    <location>
        <begin position="109"/>
        <end position="129"/>
    </location>
</feature>
<feature type="transmembrane region" description="Helical" evidence="9">
    <location>
        <begin position="249"/>
        <end position="270"/>
    </location>
</feature>
<evidence type="ECO:0000259" key="11">
    <source>
        <dbReference type="Pfam" id="PF16916"/>
    </source>
</evidence>
<dbReference type="RefSeq" id="WP_155614934.1">
    <property type="nucleotide sequence ID" value="NZ_WNZX01000011.1"/>
</dbReference>
<evidence type="ECO:0000256" key="8">
    <source>
        <dbReference type="SAM" id="MobiDB-lite"/>
    </source>
</evidence>
<evidence type="ECO:0000259" key="10">
    <source>
        <dbReference type="Pfam" id="PF01545"/>
    </source>
</evidence>
<evidence type="ECO:0000256" key="7">
    <source>
        <dbReference type="ARBA" id="ARBA00023136"/>
    </source>
</evidence>
<comment type="similarity">
    <text evidence="2">Belongs to the cation diffusion facilitator (CDF) transporter (TC 2.A.4) family. SLC30A subfamily.</text>
</comment>
<dbReference type="SUPFAM" id="SSF160240">
    <property type="entry name" value="Cation efflux protein cytoplasmic domain-like"/>
    <property type="match status" value="1"/>
</dbReference>
<dbReference type="InterPro" id="IPR050681">
    <property type="entry name" value="CDF/SLC30A"/>
</dbReference>
<dbReference type="GO" id="GO:0005886">
    <property type="term" value="C:plasma membrane"/>
    <property type="evidence" value="ECO:0007669"/>
    <property type="project" value="TreeGrafter"/>
</dbReference>
<proteinExistence type="inferred from homology"/>
<dbReference type="GO" id="GO:0005385">
    <property type="term" value="F:zinc ion transmembrane transporter activity"/>
    <property type="evidence" value="ECO:0007669"/>
    <property type="project" value="TreeGrafter"/>
</dbReference>
<keyword evidence="6" id="KW-0406">Ion transport</keyword>
<dbReference type="InterPro" id="IPR036837">
    <property type="entry name" value="Cation_efflux_CTD_sf"/>
</dbReference>
<name>A0A7X3CU93_9BACL</name>
<feature type="transmembrane region" description="Helical" evidence="9">
    <location>
        <begin position="207"/>
        <end position="228"/>
    </location>
</feature>
<evidence type="ECO:0000256" key="6">
    <source>
        <dbReference type="ARBA" id="ARBA00023065"/>
    </source>
</evidence>
<evidence type="ECO:0000313" key="12">
    <source>
        <dbReference type="EMBL" id="MUG71907.1"/>
    </source>
</evidence>
<evidence type="ECO:0000256" key="9">
    <source>
        <dbReference type="SAM" id="Phobius"/>
    </source>
</evidence>
<dbReference type="Proteomes" id="UP000450917">
    <property type="component" value="Unassembled WGS sequence"/>
</dbReference>
<evidence type="ECO:0000256" key="5">
    <source>
        <dbReference type="ARBA" id="ARBA00022989"/>
    </source>
</evidence>
<keyword evidence="4 9" id="KW-0812">Transmembrane</keyword>
<dbReference type="Pfam" id="PF16916">
    <property type="entry name" value="ZT_dimer"/>
    <property type="match status" value="1"/>
</dbReference>
<evidence type="ECO:0000256" key="4">
    <source>
        <dbReference type="ARBA" id="ARBA00022692"/>
    </source>
</evidence>
<feature type="transmembrane region" description="Helical" evidence="9">
    <location>
        <begin position="276"/>
        <end position="294"/>
    </location>
</feature>
<feature type="compositionally biased region" description="Basic and acidic residues" evidence="8">
    <location>
        <begin position="18"/>
        <end position="72"/>
    </location>
</feature>
<dbReference type="Pfam" id="PF01545">
    <property type="entry name" value="Cation_efflux"/>
    <property type="match status" value="1"/>
</dbReference>
<dbReference type="InterPro" id="IPR058533">
    <property type="entry name" value="Cation_efflux_TM"/>
</dbReference>
<feature type="domain" description="Cation efflux protein cytoplasmic" evidence="11">
    <location>
        <begin position="309"/>
        <end position="380"/>
    </location>
</feature>
<comment type="caution">
    <text evidence="12">The sequence shown here is derived from an EMBL/GenBank/DDBJ whole genome shotgun (WGS) entry which is preliminary data.</text>
</comment>
<dbReference type="InterPro" id="IPR027469">
    <property type="entry name" value="Cation_efflux_TMD_sf"/>
</dbReference>
<evidence type="ECO:0000256" key="3">
    <source>
        <dbReference type="ARBA" id="ARBA00022448"/>
    </source>
</evidence>
<reference evidence="12 13" key="1">
    <citation type="submission" date="2019-11" db="EMBL/GenBank/DDBJ databases">
        <title>Draft genome sequences of five Paenibacillus species of dairy origin.</title>
        <authorList>
            <person name="Olajide A.M."/>
            <person name="Chen S."/>
            <person name="Lapointe G."/>
        </authorList>
    </citation>
    <scope>NUCLEOTIDE SEQUENCE [LARGE SCALE GENOMIC DNA]</scope>
    <source>
        <strain evidence="12 13">2CS3</strain>
    </source>
</reference>
<keyword evidence="3" id="KW-0813">Transport</keyword>
<feature type="transmembrane region" description="Helical" evidence="9">
    <location>
        <begin position="141"/>
        <end position="160"/>
    </location>
</feature>
<dbReference type="EMBL" id="WNZX01000011">
    <property type="protein sequence ID" value="MUG71907.1"/>
    <property type="molecule type" value="Genomic_DNA"/>
</dbReference>
<feature type="transmembrane region" description="Helical" evidence="9">
    <location>
        <begin position="172"/>
        <end position="195"/>
    </location>
</feature>
<dbReference type="NCBIfam" id="TIGR01297">
    <property type="entry name" value="CDF"/>
    <property type="match status" value="1"/>
</dbReference>
<dbReference type="SUPFAM" id="SSF161111">
    <property type="entry name" value="Cation efflux protein transmembrane domain-like"/>
    <property type="match status" value="1"/>
</dbReference>
<keyword evidence="7 9" id="KW-0472">Membrane</keyword>
<evidence type="ECO:0000313" key="13">
    <source>
        <dbReference type="Proteomes" id="UP000450917"/>
    </source>
</evidence>
<dbReference type="InterPro" id="IPR002524">
    <property type="entry name" value="Cation_efflux"/>
</dbReference>
<evidence type="ECO:0000256" key="2">
    <source>
        <dbReference type="ARBA" id="ARBA00008873"/>
    </source>
</evidence>
<dbReference type="AlphaFoldDB" id="A0A7X3CU93"/>
<accession>A0A7X3CU93</accession>
<dbReference type="InterPro" id="IPR027470">
    <property type="entry name" value="Cation_efflux_CTD"/>
</dbReference>
<protein>
    <submittedName>
        <fullName evidence="12">Cation diffusion facilitator family transporter</fullName>
    </submittedName>
</protein>
<gene>
    <name evidence="12" type="ORF">GNP93_14640</name>
</gene>
<organism evidence="12 13">
    <name type="scientific">Paenibacillus validus</name>
    <dbReference type="NCBI Taxonomy" id="44253"/>
    <lineage>
        <taxon>Bacteria</taxon>
        <taxon>Bacillati</taxon>
        <taxon>Bacillota</taxon>
        <taxon>Bacilli</taxon>
        <taxon>Bacillales</taxon>
        <taxon>Paenibacillaceae</taxon>
        <taxon>Paenibacillus</taxon>
    </lineage>
</organism>
<dbReference type="PANTHER" id="PTHR11562">
    <property type="entry name" value="CATION EFFLUX PROTEIN/ ZINC TRANSPORTER"/>
    <property type="match status" value="1"/>
</dbReference>
<keyword evidence="13" id="KW-1185">Reference proteome</keyword>
<sequence>MGNEHSPRSGGTSGKTNDGCRQEEEANGKHRHDPEGHHTNDQACKHDQDHEHNHEHKHEHNNDHAHNHDHRHEKSHAHGHAHGGGHHHGHHHGIGGHHDHGREGNKQGLTIALIITAGIMLLEFFGGLWTGSLALLSDSGHMLSDASSLVLSLIAIGFAAKPASPAKTFGFYRFEILAALFNGVTLFVIAGIIMWEAYERLLDPPQVASGTMMGIAAIGLLANLLSALALMRKGNVHENVNLRSAYLHILGDALGSVGAIVAGLVMWAFGWYAADPIISVVVALLILKGAWGVINQTVHILMEGTPSRIRLPDVQQALQGIAGVIDVHDLHVWTITSGLDSLSCHMVVEDQADGQHILQQAIQLIEQRFGIGHATIQIENSTIRHEELKV</sequence>
<comment type="subcellular location">
    <subcellularLocation>
        <location evidence="1">Membrane</location>
        <topology evidence="1">Multi-pass membrane protein</topology>
    </subcellularLocation>
</comment>